<protein>
    <recommendedName>
        <fullName evidence="3">Carboxypeptidase regulatory-like domain-containing protein</fullName>
    </recommendedName>
</protein>
<keyword evidence="2" id="KW-1185">Reference proteome</keyword>
<evidence type="ECO:0008006" key="3">
    <source>
        <dbReference type="Google" id="ProtNLM"/>
    </source>
</evidence>
<gene>
    <name evidence="1" type="ORF">FRUB_07155</name>
</gene>
<name>A0A225DNV5_9BACT</name>
<dbReference type="OrthoDB" id="268362at2"/>
<dbReference type="AlphaFoldDB" id="A0A225DNV5"/>
<proteinExistence type="predicted"/>
<reference evidence="2" key="1">
    <citation type="submission" date="2017-06" db="EMBL/GenBank/DDBJ databases">
        <title>Genome analysis of Fimbriiglobus ruber SP5, the first member of the order Planctomycetales with confirmed chitinolytic capability.</title>
        <authorList>
            <person name="Ravin N.V."/>
            <person name="Rakitin A.L."/>
            <person name="Ivanova A.A."/>
            <person name="Beletsky A.V."/>
            <person name="Kulichevskaya I.S."/>
            <person name="Mardanov A.V."/>
            <person name="Dedysh S.N."/>
        </authorList>
    </citation>
    <scope>NUCLEOTIDE SEQUENCE [LARGE SCALE GENOMIC DNA]</scope>
    <source>
        <strain evidence="2">SP5</strain>
    </source>
</reference>
<sequence>MTIISVAARGLGLGVILGFAVGCAGEVSRPAVEGKVTYKGAPVADKTISLVKGAPPDIVSKTFSLGPDGTFTGEVPEPGDYKVVIGESLAVMEGGKSKAATGGKVPAKYAQAATSDVTWAVKTGSNKREIELKD</sequence>
<evidence type="ECO:0000313" key="2">
    <source>
        <dbReference type="Proteomes" id="UP000214646"/>
    </source>
</evidence>
<dbReference type="RefSeq" id="WP_088257846.1">
    <property type="nucleotide sequence ID" value="NZ_NIDE01000014.1"/>
</dbReference>
<dbReference type="EMBL" id="NIDE01000014">
    <property type="protein sequence ID" value="OWK38035.1"/>
    <property type="molecule type" value="Genomic_DNA"/>
</dbReference>
<organism evidence="1 2">
    <name type="scientific">Fimbriiglobus ruber</name>
    <dbReference type="NCBI Taxonomy" id="1908690"/>
    <lineage>
        <taxon>Bacteria</taxon>
        <taxon>Pseudomonadati</taxon>
        <taxon>Planctomycetota</taxon>
        <taxon>Planctomycetia</taxon>
        <taxon>Gemmatales</taxon>
        <taxon>Gemmataceae</taxon>
        <taxon>Fimbriiglobus</taxon>
    </lineage>
</organism>
<dbReference type="Proteomes" id="UP000214646">
    <property type="component" value="Unassembled WGS sequence"/>
</dbReference>
<evidence type="ECO:0000313" key="1">
    <source>
        <dbReference type="EMBL" id="OWK38035.1"/>
    </source>
</evidence>
<comment type="caution">
    <text evidence="1">The sequence shown here is derived from an EMBL/GenBank/DDBJ whole genome shotgun (WGS) entry which is preliminary data.</text>
</comment>
<accession>A0A225DNV5</accession>